<dbReference type="RefSeq" id="XP_056695934.1">
    <property type="nucleotide sequence ID" value="XM_056839956.1"/>
</dbReference>
<reference evidence="6" key="2">
    <citation type="submission" date="2025-08" db="UniProtKB">
        <authorList>
            <consortium name="RefSeq"/>
        </authorList>
    </citation>
    <scope>IDENTIFICATION</scope>
    <source>
        <tissue evidence="6">Leaf</tissue>
    </source>
</reference>
<keyword evidence="2" id="KW-0547">Nucleotide-binding</keyword>
<keyword evidence="1" id="KW-0677">Repeat</keyword>
<dbReference type="Gene3D" id="1.20.5.4130">
    <property type="match status" value="1"/>
</dbReference>
<keyword evidence="3" id="KW-0611">Plant defense</keyword>
<keyword evidence="5" id="KW-1185">Reference proteome</keyword>
<sequence>MDVAATLTAARTLSAALQCAELRKLCSIFNYEPQLQKLLDIVKTIENFLLDADVKCRELTNDDQYWVKNLKDVFYDADDLLDEFNTVAHQLKRMPGGKITKKSSQWRCA</sequence>
<evidence type="ECO:0000259" key="4">
    <source>
        <dbReference type="Pfam" id="PF18052"/>
    </source>
</evidence>
<feature type="domain" description="Disease resistance N-terminal" evidence="4">
    <location>
        <begin position="32"/>
        <end position="96"/>
    </location>
</feature>
<evidence type="ECO:0000313" key="5">
    <source>
        <dbReference type="Proteomes" id="UP000813463"/>
    </source>
</evidence>
<organism evidence="5 6">
    <name type="scientific">Spinacia oleracea</name>
    <name type="common">Spinach</name>
    <dbReference type="NCBI Taxonomy" id="3562"/>
    <lineage>
        <taxon>Eukaryota</taxon>
        <taxon>Viridiplantae</taxon>
        <taxon>Streptophyta</taxon>
        <taxon>Embryophyta</taxon>
        <taxon>Tracheophyta</taxon>
        <taxon>Spermatophyta</taxon>
        <taxon>Magnoliopsida</taxon>
        <taxon>eudicotyledons</taxon>
        <taxon>Gunneridae</taxon>
        <taxon>Pentapetalae</taxon>
        <taxon>Caryophyllales</taxon>
        <taxon>Chenopodiaceae</taxon>
        <taxon>Chenopodioideae</taxon>
        <taxon>Anserineae</taxon>
        <taxon>Spinacia</taxon>
    </lineage>
</organism>
<dbReference type="InterPro" id="IPR041118">
    <property type="entry name" value="Rx_N"/>
</dbReference>
<protein>
    <submittedName>
        <fullName evidence="6">Uncharacterized protein isoform X4</fullName>
    </submittedName>
</protein>
<reference evidence="5" key="1">
    <citation type="journal article" date="2021" name="Nat. Commun.">
        <title>Genomic analyses provide insights into spinach domestication and the genetic basis of agronomic traits.</title>
        <authorList>
            <person name="Cai X."/>
            <person name="Sun X."/>
            <person name="Xu C."/>
            <person name="Sun H."/>
            <person name="Wang X."/>
            <person name="Ge C."/>
            <person name="Zhang Z."/>
            <person name="Wang Q."/>
            <person name="Fei Z."/>
            <person name="Jiao C."/>
            <person name="Wang Q."/>
        </authorList>
    </citation>
    <scope>NUCLEOTIDE SEQUENCE [LARGE SCALE GENOMIC DNA]</scope>
    <source>
        <strain evidence="5">cv. Varoflay</strain>
    </source>
</reference>
<dbReference type="GeneID" id="110774909"/>
<evidence type="ECO:0000256" key="3">
    <source>
        <dbReference type="ARBA" id="ARBA00022821"/>
    </source>
</evidence>
<name>A0ABM3RK08_SPIOL</name>
<proteinExistence type="predicted"/>
<accession>A0ABM3RK08</accession>
<dbReference type="Proteomes" id="UP000813463">
    <property type="component" value="Chromosome 3"/>
</dbReference>
<evidence type="ECO:0000256" key="2">
    <source>
        <dbReference type="ARBA" id="ARBA00022741"/>
    </source>
</evidence>
<dbReference type="Pfam" id="PF18052">
    <property type="entry name" value="Rx_N"/>
    <property type="match status" value="1"/>
</dbReference>
<evidence type="ECO:0000313" key="6">
    <source>
        <dbReference type="RefSeq" id="XP_056695934.1"/>
    </source>
</evidence>
<gene>
    <name evidence="6" type="primary">LOC110774909</name>
</gene>
<evidence type="ECO:0000256" key="1">
    <source>
        <dbReference type="ARBA" id="ARBA00022737"/>
    </source>
</evidence>